<dbReference type="EMBL" id="CP144914">
    <property type="protein sequence ID" value="WWD79326.1"/>
    <property type="molecule type" value="Genomic_DNA"/>
</dbReference>
<protein>
    <submittedName>
        <fullName evidence="1">Uncharacterized protein</fullName>
    </submittedName>
</protein>
<evidence type="ECO:0000313" key="2">
    <source>
        <dbReference type="Proteomes" id="UP000321816"/>
    </source>
</evidence>
<dbReference type="Proteomes" id="UP000321816">
    <property type="component" value="Chromosome"/>
</dbReference>
<gene>
    <name evidence="1" type="ORF">FTX54_012990</name>
</gene>
<keyword evidence="2" id="KW-1185">Reference proteome</keyword>
<proteinExistence type="predicted"/>
<sequence>MISKLKNAFMILVMKAFLNEGSQLNFLIQIIPFFKVFSVSTMPAAI</sequence>
<dbReference type="KEGG" id="ahal:FTX54_012990"/>
<accession>A0AAJ8LV36</accession>
<evidence type="ECO:0000313" key="1">
    <source>
        <dbReference type="EMBL" id="WWD79326.1"/>
    </source>
</evidence>
<organism evidence="1 2">
    <name type="scientific">Alkalicoccus halolimnae</name>
    <dbReference type="NCBI Taxonomy" id="1667239"/>
    <lineage>
        <taxon>Bacteria</taxon>
        <taxon>Bacillati</taxon>
        <taxon>Bacillota</taxon>
        <taxon>Bacilli</taxon>
        <taxon>Bacillales</taxon>
        <taxon>Bacillaceae</taxon>
        <taxon>Alkalicoccus</taxon>
    </lineage>
</organism>
<dbReference type="RefSeq" id="WP_338484853.1">
    <property type="nucleotide sequence ID" value="NZ_CP144914.1"/>
</dbReference>
<name>A0AAJ8LV36_9BACI</name>
<reference evidence="1 2" key="1">
    <citation type="submission" date="2024-01" db="EMBL/GenBank/DDBJ databases">
        <title>Complete Genome Sequence of Alkalicoccus halolimnae BZ-SZ-XJ29T, a Moderately Halophilic Bacterium Isolated from a Salt Lake.</title>
        <authorList>
            <person name="Zhao B."/>
        </authorList>
    </citation>
    <scope>NUCLEOTIDE SEQUENCE [LARGE SCALE GENOMIC DNA]</scope>
    <source>
        <strain evidence="1 2">BZ-SZ-XJ29</strain>
    </source>
</reference>
<dbReference type="AlphaFoldDB" id="A0AAJ8LV36"/>